<feature type="domain" description="DUF317" evidence="2">
    <location>
        <begin position="94"/>
        <end position="141"/>
    </location>
</feature>
<protein>
    <submittedName>
        <fullName evidence="3">DUF317 domain-containing protein</fullName>
    </submittedName>
</protein>
<gene>
    <name evidence="3" type="ORF">K1J60_08240</name>
</gene>
<accession>A0ABX8XLJ1</accession>
<dbReference type="RefSeq" id="WP_220645610.1">
    <property type="nucleotide sequence ID" value="NZ_CP080647.1"/>
</dbReference>
<dbReference type="Pfam" id="PF03771">
    <property type="entry name" value="SPDY"/>
    <property type="match status" value="1"/>
</dbReference>
<feature type="region of interest" description="Disordered" evidence="1">
    <location>
        <begin position="229"/>
        <end position="249"/>
    </location>
</feature>
<feature type="region of interest" description="Disordered" evidence="1">
    <location>
        <begin position="157"/>
        <end position="197"/>
    </location>
</feature>
<dbReference type="InterPro" id="IPR005523">
    <property type="entry name" value="DUF317_SPDY"/>
</dbReference>
<evidence type="ECO:0000313" key="4">
    <source>
        <dbReference type="Proteomes" id="UP000827138"/>
    </source>
</evidence>
<evidence type="ECO:0000259" key="2">
    <source>
        <dbReference type="Pfam" id="PF03771"/>
    </source>
</evidence>
<dbReference type="Proteomes" id="UP000827138">
    <property type="component" value="Chromosome"/>
</dbReference>
<evidence type="ECO:0000256" key="1">
    <source>
        <dbReference type="SAM" id="MobiDB-lite"/>
    </source>
</evidence>
<keyword evidence="4" id="KW-1185">Reference proteome</keyword>
<feature type="compositionally biased region" description="Basic residues" evidence="1">
    <location>
        <begin position="177"/>
        <end position="196"/>
    </location>
</feature>
<evidence type="ECO:0000313" key="3">
    <source>
        <dbReference type="EMBL" id="QYX76499.1"/>
    </source>
</evidence>
<dbReference type="EMBL" id="CP080647">
    <property type="protein sequence ID" value="QYX76499.1"/>
    <property type="molecule type" value="Genomic_DNA"/>
</dbReference>
<organism evidence="3 4">
    <name type="scientific">Streptomyces akebiae</name>
    <dbReference type="NCBI Taxonomy" id="2865673"/>
    <lineage>
        <taxon>Bacteria</taxon>
        <taxon>Bacillati</taxon>
        <taxon>Actinomycetota</taxon>
        <taxon>Actinomycetes</taxon>
        <taxon>Kitasatosporales</taxon>
        <taxon>Streptomycetaceae</taxon>
        <taxon>Streptomyces</taxon>
    </lineage>
</organism>
<sequence>MAGRRAQGSLPTRDLDGHARCQHPVELVRDFYAEVLALCEADARGERDLLRPDDVRPQDVYLPLLAAGWRHTVKTDGTQCFRSSDGYGVLEHAYVRKNPAAPVWSAWGGPPGSTLWKATFSSAVPASLVAAFASSLASTVPLARAVWSVPAEARLHLTLPKPGPTQSDTSPDCRSAGHLRRRPPRRARTPGPRHRAPAQCACPVPDFLPAAAGDRPCAPSAVEEHHRICPCTSSTSSPNSSTCQSTNDG</sequence>
<reference evidence="3 4" key="1">
    <citation type="submission" date="2021-08" db="EMBL/GenBank/DDBJ databases">
        <authorList>
            <person name="Ping M."/>
        </authorList>
    </citation>
    <scope>NUCLEOTIDE SEQUENCE [LARGE SCALE GENOMIC DNA]</scope>
    <source>
        <strain evidence="3 4">MG28</strain>
    </source>
</reference>
<name>A0ABX8XLJ1_9ACTN</name>
<proteinExistence type="predicted"/>